<name>A0A4V4HSX8_9ACTN</name>
<reference evidence="2 3" key="2">
    <citation type="submission" date="2019-05" db="EMBL/GenBank/DDBJ databases">
        <title>Glycomyces buryatensis sp. nov.</title>
        <authorList>
            <person name="Nikitina E."/>
        </authorList>
    </citation>
    <scope>NUCLEOTIDE SEQUENCE [LARGE SCALE GENOMIC DNA]</scope>
    <source>
        <strain evidence="2 3">18</strain>
    </source>
</reference>
<sequence>MAIAAATESALRRMDEHEGALVFWYEAGIGARLFERHYSALTQSYYARLLWEAVGDGEAMAAARRCFAALAVPAERGDVLFRDANGVSIAEVPQRPNSYLLNGWLSALVSAWDYYECSGNAAARELVESSAQSLAGLLHRYDAEPEKNNRYGLTCFTYLKTPAARIEDATVIVPGEGAFGLTGHGSHWANHRMSDARIVNLVFYLASPEPNTVRLNVARPTPVELRLGHRGRGATVEFRVAPSRPTGAVR</sequence>
<protein>
    <recommendedName>
        <fullName evidence="1">D-glucuronyl C5-epimerase C-terminal domain-containing protein</fullName>
    </recommendedName>
</protein>
<keyword evidence="3" id="KW-1185">Reference proteome</keyword>
<gene>
    <name evidence="2" type="ORF">FAB82_01610</name>
</gene>
<reference evidence="3" key="1">
    <citation type="submission" date="2019-04" db="EMBL/GenBank/DDBJ databases">
        <title>Nocardioides xinjiangensis sp. nov.</title>
        <authorList>
            <person name="Liu S."/>
        </authorList>
    </citation>
    <scope>NUCLEOTIDE SEQUENCE [LARGE SCALE GENOMIC DNA]</scope>
    <source>
        <strain evidence="3">18</strain>
    </source>
</reference>
<proteinExistence type="predicted"/>
<dbReference type="Pfam" id="PF06662">
    <property type="entry name" value="C5-epim_C"/>
    <property type="match status" value="1"/>
</dbReference>
<dbReference type="OrthoDB" id="7888928at2"/>
<evidence type="ECO:0000313" key="3">
    <source>
        <dbReference type="Proteomes" id="UP000308760"/>
    </source>
</evidence>
<feature type="domain" description="D-glucuronyl C5-epimerase C-terminal" evidence="1">
    <location>
        <begin position="37"/>
        <end position="160"/>
    </location>
</feature>
<evidence type="ECO:0000259" key="1">
    <source>
        <dbReference type="Pfam" id="PF06662"/>
    </source>
</evidence>
<comment type="caution">
    <text evidence="2">The sequence shown here is derived from an EMBL/GenBank/DDBJ whole genome shotgun (WGS) entry which is preliminary data.</text>
</comment>
<accession>A0A4V4HSX8</accession>
<dbReference type="RefSeq" id="WP_136532787.1">
    <property type="nucleotide sequence ID" value="NZ_STGY01000004.1"/>
</dbReference>
<dbReference type="AlphaFoldDB" id="A0A4V4HSX8"/>
<dbReference type="InterPro" id="IPR010598">
    <property type="entry name" value="C5-epim_C"/>
</dbReference>
<organism evidence="2 3">
    <name type="scientific">Glycomyces buryatensis</name>
    <dbReference type="NCBI Taxonomy" id="2570927"/>
    <lineage>
        <taxon>Bacteria</taxon>
        <taxon>Bacillati</taxon>
        <taxon>Actinomycetota</taxon>
        <taxon>Actinomycetes</taxon>
        <taxon>Glycomycetales</taxon>
        <taxon>Glycomycetaceae</taxon>
        <taxon>Glycomyces</taxon>
    </lineage>
</organism>
<dbReference type="Proteomes" id="UP000308760">
    <property type="component" value="Unassembled WGS sequence"/>
</dbReference>
<evidence type="ECO:0000313" key="2">
    <source>
        <dbReference type="EMBL" id="THV43396.1"/>
    </source>
</evidence>
<dbReference type="EMBL" id="STGY01000004">
    <property type="protein sequence ID" value="THV43396.1"/>
    <property type="molecule type" value="Genomic_DNA"/>
</dbReference>